<feature type="transmembrane region" description="Helical" evidence="13">
    <location>
        <begin position="450"/>
        <end position="470"/>
    </location>
</feature>
<evidence type="ECO:0000259" key="15">
    <source>
        <dbReference type="Pfam" id="PF02705"/>
    </source>
</evidence>
<comment type="subcellular location">
    <subcellularLocation>
        <location evidence="13">Cell membrane</location>
        <topology evidence="13">Multi-pass membrane protein</topology>
    </subcellularLocation>
    <subcellularLocation>
        <location evidence="1">Membrane</location>
        <topology evidence="1">Multi-pass membrane protein</topology>
    </subcellularLocation>
</comment>
<feature type="transmembrane region" description="Helical" evidence="13">
    <location>
        <begin position="182"/>
        <end position="199"/>
    </location>
</feature>
<dbReference type="InterPro" id="IPR053951">
    <property type="entry name" value="K_trans_N"/>
</dbReference>
<evidence type="ECO:0000256" key="7">
    <source>
        <dbReference type="ARBA" id="ARBA00022692"/>
    </source>
</evidence>
<comment type="catalytic activity">
    <reaction evidence="13">
        <text>K(+)(in) + H(+)(in) = K(+)(out) + H(+)(out)</text>
        <dbReference type="Rhea" id="RHEA:28490"/>
        <dbReference type="ChEBI" id="CHEBI:15378"/>
        <dbReference type="ChEBI" id="CHEBI:29103"/>
    </reaction>
</comment>
<keyword evidence="3 13" id="KW-0813">Transport</keyword>
<feature type="transmembrane region" description="Helical" evidence="13">
    <location>
        <begin position="140"/>
        <end position="162"/>
    </location>
</feature>
<evidence type="ECO:0000256" key="2">
    <source>
        <dbReference type="ARBA" id="ARBA00007019"/>
    </source>
</evidence>
<dbReference type="InterPro" id="IPR003855">
    <property type="entry name" value="K+_transporter"/>
</dbReference>
<comment type="similarity">
    <text evidence="2 13">Belongs to the HAK/KUP transporter (TC 2.A.72) family.</text>
</comment>
<dbReference type="RefSeq" id="WP_272747505.1">
    <property type="nucleotide sequence ID" value="NZ_JAQQKX010000004.1"/>
</dbReference>
<evidence type="ECO:0000256" key="12">
    <source>
        <dbReference type="ARBA" id="ARBA00023136"/>
    </source>
</evidence>
<gene>
    <name evidence="13" type="primary">kup</name>
    <name evidence="17" type="ORF">PQU92_07030</name>
</gene>
<keyword evidence="18" id="KW-1185">Reference proteome</keyword>
<keyword evidence="12 13" id="KW-0472">Membrane</keyword>
<dbReference type="InterPro" id="IPR053952">
    <property type="entry name" value="K_trans_C"/>
</dbReference>
<feature type="transmembrane region" description="Helical" evidence="13">
    <location>
        <begin position="211"/>
        <end position="234"/>
    </location>
</feature>
<feature type="domain" description="K+ potassium transporter C-terminal" evidence="16">
    <location>
        <begin position="527"/>
        <end position="674"/>
    </location>
</feature>
<keyword evidence="5" id="KW-0997">Cell inner membrane</keyword>
<reference evidence="17 18" key="1">
    <citation type="submission" date="2023-01" db="EMBL/GenBank/DDBJ databases">
        <title>Novel species of the genus Asticcacaulis isolated from rivers.</title>
        <authorList>
            <person name="Lu H."/>
        </authorList>
    </citation>
    <scope>NUCLEOTIDE SEQUENCE [LARGE SCALE GENOMIC DNA]</scope>
    <source>
        <strain evidence="17 18">BYS171W</strain>
    </source>
</reference>
<evidence type="ECO:0000256" key="4">
    <source>
        <dbReference type="ARBA" id="ARBA00022475"/>
    </source>
</evidence>
<dbReference type="PANTHER" id="PTHR30540:SF79">
    <property type="entry name" value="LOW AFFINITY POTASSIUM TRANSPORT SYSTEM PROTEIN KUP"/>
    <property type="match status" value="1"/>
</dbReference>
<keyword evidence="8 13" id="KW-0769">Symport</keyword>
<keyword evidence="10 13" id="KW-1133">Transmembrane helix</keyword>
<evidence type="ECO:0000256" key="13">
    <source>
        <dbReference type="HAMAP-Rule" id="MF_01522"/>
    </source>
</evidence>
<sequence length="675" mass="72487">MIGVPPSEASPSSGASDTTGTTGEADKGAAHKSAHHESNGQHSNGHHAGFWALAIGSVGVVFGDIGTSPLYAFKEALAAAAHDGVTRSEILGVVSLALWAMILVVTVKYVGFIMRADNKGEGGVLSLMALAQRAIGKRTAIVFTLGIIGAALFYGDAVITPAMSVLSAVEGLRTIPALEGRISTEMVLLIAGVMLIGLFSFQSKGTAKVGLLFGPVCLVWFTVMAVLGVMQFAGRPEILIAINPWYAVEFLMEHGLAGFIVLGAVFLTVTGAEALTADMGHFGRWPIQAAWLFFVLPCLALNYLGQGALALNVLSASQASGAPFEELNWFFEMAPLALRLPLVLLAGLATVVASQAVITGAFSLTQQAIQLGLLPRLNVKRTSETQEGQIFVPQLNSMLLVGVMVVMVTFQTSSALAHAYGLAVTGTMVVTTLMAAIVMRQMWKWGWPRVLAFIIPFAILDLAFLSANMLRFFSGGWLPVLIGACLFTVMATWVRGSHILLDKSRRDSVSLTDLADMLKSRPPHRVSGTAIFLTSDPDVAPVALMHNLKHNKVLHEKNIILTVHTKSIPRVNESERITIESLNDDFKKLTVSYGFMESPNLPKALGICRKQGLKFDIMATSFFLGRRSVVASANSGMPLWQDRLYIFLMRNATNPTEFFHIPPGRVVELGTQVSV</sequence>
<protein>
    <recommendedName>
        <fullName evidence="13">Probable potassium transport system protein Kup</fullName>
    </recommendedName>
</protein>
<comment type="caution">
    <text evidence="17">The sequence shown here is derived from an EMBL/GenBank/DDBJ whole genome shotgun (WGS) entry which is preliminary data.</text>
</comment>
<dbReference type="PANTHER" id="PTHR30540">
    <property type="entry name" value="OSMOTIC STRESS POTASSIUM TRANSPORTER"/>
    <property type="match status" value="1"/>
</dbReference>
<feature type="region of interest" description="Disordered" evidence="14">
    <location>
        <begin position="1"/>
        <end position="43"/>
    </location>
</feature>
<dbReference type="EMBL" id="JAQQKX010000004">
    <property type="protein sequence ID" value="MDC7683023.1"/>
    <property type="molecule type" value="Genomic_DNA"/>
</dbReference>
<name>A0ABT5HSI1_9CAUL</name>
<comment type="function">
    <text evidence="13">Transport of potassium into the cell. Likely operates as a K(+):H(+) symporter.</text>
</comment>
<keyword evidence="9 13" id="KW-0630">Potassium</keyword>
<keyword evidence="7 13" id="KW-0812">Transmembrane</keyword>
<accession>A0ABT5HSI1</accession>
<keyword evidence="6 13" id="KW-0633">Potassium transport</keyword>
<dbReference type="InterPro" id="IPR023051">
    <property type="entry name" value="Kup"/>
</dbReference>
<keyword evidence="11 13" id="KW-0406">Ion transport</keyword>
<feature type="transmembrane region" description="Helical" evidence="13">
    <location>
        <begin position="254"/>
        <end position="275"/>
    </location>
</feature>
<evidence type="ECO:0000256" key="11">
    <source>
        <dbReference type="ARBA" id="ARBA00023065"/>
    </source>
</evidence>
<evidence type="ECO:0000259" key="16">
    <source>
        <dbReference type="Pfam" id="PF22776"/>
    </source>
</evidence>
<keyword evidence="4 13" id="KW-1003">Cell membrane</keyword>
<feature type="compositionally biased region" description="Basic and acidic residues" evidence="14">
    <location>
        <begin position="24"/>
        <end position="39"/>
    </location>
</feature>
<evidence type="ECO:0000256" key="1">
    <source>
        <dbReference type="ARBA" id="ARBA00004141"/>
    </source>
</evidence>
<feature type="transmembrane region" description="Helical" evidence="13">
    <location>
        <begin position="416"/>
        <end position="438"/>
    </location>
</feature>
<feature type="transmembrane region" description="Helical" evidence="13">
    <location>
        <begin position="90"/>
        <end position="110"/>
    </location>
</feature>
<evidence type="ECO:0000256" key="6">
    <source>
        <dbReference type="ARBA" id="ARBA00022538"/>
    </source>
</evidence>
<evidence type="ECO:0000256" key="3">
    <source>
        <dbReference type="ARBA" id="ARBA00022448"/>
    </source>
</evidence>
<evidence type="ECO:0000313" key="18">
    <source>
        <dbReference type="Proteomes" id="UP001214854"/>
    </source>
</evidence>
<evidence type="ECO:0000256" key="9">
    <source>
        <dbReference type="ARBA" id="ARBA00022958"/>
    </source>
</evidence>
<evidence type="ECO:0000256" key="5">
    <source>
        <dbReference type="ARBA" id="ARBA00022519"/>
    </source>
</evidence>
<evidence type="ECO:0000313" key="17">
    <source>
        <dbReference type="EMBL" id="MDC7683023.1"/>
    </source>
</evidence>
<evidence type="ECO:0000256" key="10">
    <source>
        <dbReference type="ARBA" id="ARBA00022989"/>
    </source>
</evidence>
<feature type="transmembrane region" description="Helical" evidence="13">
    <location>
        <begin position="476"/>
        <end position="496"/>
    </location>
</feature>
<feature type="transmembrane region" description="Helical" evidence="13">
    <location>
        <begin position="48"/>
        <end position="70"/>
    </location>
</feature>
<evidence type="ECO:0000256" key="8">
    <source>
        <dbReference type="ARBA" id="ARBA00022847"/>
    </source>
</evidence>
<feature type="transmembrane region" description="Helical" evidence="13">
    <location>
        <begin position="342"/>
        <end position="369"/>
    </location>
</feature>
<feature type="transmembrane region" description="Helical" evidence="13">
    <location>
        <begin position="390"/>
        <end position="410"/>
    </location>
</feature>
<evidence type="ECO:0000256" key="14">
    <source>
        <dbReference type="SAM" id="MobiDB-lite"/>
    </source>
</evidence>
<dbReference type="Pfam" id="PF22776">
    <property type="entry name" value="K_trans_C"/>
    <property type="match status" value="1"/>
</dbReference>
<feature type="transmembrane region" description="Helical" evidence="13">
    <location>
        <begin position="287"/>
        <end position="305"/>
    </location>
</feature>
<feature type="domain" description="K+ potassium transporter integral membrane" evidence="15">
    <location>
        <begin position="54"/>
        <end position="515"/>
    </location>
</feature>
<dbReference type="HAMAP" id="MF_01522">
    <property type="entry name" value="Kup"/>
    <property type="match status" value="1"/>
</dbReference>
<dbReference type="Pfam" id="PF02705">
    <property type="entry name" value="K_trans"/>
    <property type="match status" value="1"/>
</dbReference>
<organism evidence="17 18">
    <name type="scientific">Asticcacaulis aquaticus</name>
    <dbReference type="NCBI Taxonomy" id="2984212"/>
    <lineage>
        <taxon>Bacteria</taxon>
        <taxon>Pseudomonadati</taxon>
        <taxon>Pseudomonadota</taxon>
        <taxon>Alphaproteobacteria</taxon>
        <taxon>Caulobacterales</taxon>
        <taxon>Caulobacteraceae</taxon>
        <taxon>Asticcacaulis</taxon>
    </lineage>
</organism>
<dbReference type="Proteomes" id="UP001214854">
    <property type="component" value="Unassembled WGS sequence"/>
</dbReference>
<feature type="compositionally biased region" description="Low complexity" evidence="14">
    <location>
        <begin position="1"/>
        <end position="23"/>
    </location>
</feature>
<proteinExistence type="inferred from homology"/>